<feature type="compositionally biased region" description="Basic and acidic residues" evidence="6">
    <location>
        <begin position="480"/>
        <end position="503"/>
    </location>
</feature>
<keyword evidence="9" id="KW-1185">Reference proteome</keyword>
<feature type="compositionally biased region" description="Basic and acidic residues" evidence="6">
    <location>
        <begin position="511"/>
        <end position="520"/>
    </location>
</feature>
<evidence type="ECO:0000256" key="3">
    <source>
        <dbReference type="ARBA" id="ARBA00041189"/>
    </source>
</evidence>
<dbReference type="Pfam" id="PF15619">
    <property type="entry name" value="Lebercilin"/>
    <property type="match status" value="1"/>
</dbReference>
<dbReference type="SMR" id="A0A8V0YEA2"/>
<evidence type="ECO:0000256" key="4">
    <source>
        <dbReference type="ARBA" id="ARBA00041402"/>
    </source>
</evidence>
<feature type="coiled-coil region" evidence="5">
    <location>
        <begin position="232"/>
        <end position="302"/>
    </location>
</feature>
<evidence type="ECO:0000259" key="7">
    <source>
        <dbReference type="Pfam" id="PF15619"/>
    </source>
</evidence>
<reference evidence="8" key="2">
    <citation type="submission" date="2025-08" db="UniProtKB">
        <authorList>
            <consortium name="Ensembl"/>
        </authorList>
    </citation>
    <scope>IDENTIFICATION</scope>
    <source>
        <strain evidence="8">broiler</strain>
    </source>
</reference>
<dbReference type="OrthoDB" id="2123794at2759"/>
<name>A0A8V0YEA2_CHICK</name>
<dbReference type="GeneID" id="418522"/>
<accession>A0A8V0YEA2</accession>
<evidence type="ECO:0000256" key="2">
    <source>
        <dbReference type="ARBA" id="ARBA00023054"/>
    </source>
</evidence>
<feature type="domain" description="Lebercilin" evidence="7">
    <location>
        <begin position="157"/>
        <end position="349"/>
    </location>
</feature>
<evidence type="ECO:0000256" key="5">
    <source>
        <dbReference type="SAM" id="Coils"/>
    </source>
</evidence>
<dbReference type="FunCoup" id="A0A8V0YEA2">
    <property type="interactions" value="70"/>
</dbReference>
<reference evidence="8" key="1">
    <citation type="submission" date="2020-11" db="EMBL/GenBank/DDBJ databases">
        <title>Gallus gallus (Chicken) genome, bGalGal1, GRCg7b, maternal haplotype autosomes + Z &amp; W.</title>
        <authorList>
            <person name="Warren W."/>
            <person name="Formenti G."/>
            <person name="Fedrigo O."/>
            <person name="Haase B."/>
            <person name="Mountcastle J."/>
            <person name="Balacco J."/>
            <person name="Tracey A."/>
            <person name="Schneider V."/>
            <person name="Okimoto R."/>
            <person name="Cheng H."/>
            <person name="Hawken R."/>
            <person name="Howe K."/>
            <person name="Jarvis E.D."/>
        </authorList>
    </citation>
    <scope>NUCLEOTIDE SEQUENCE [LARGE SCALE GENOMIC DNA]</scope>
    <source>
        <strain evidence="8">Broiler</strain>
    </source>
</reference>
<dbReference type="GeneTree" id="ENSGT00560000077266"/>
<dbReference type="AlphaFoldDB" id="A0A8V0YEA2"/>
<dbReference type="InterPro" id="IPR028933">
    <property type="entry name" value="Lebercilin_dom"/>
</dbReference>
<proteinExistence type="inferred from homology"/>
<comment type="similarity">
    <text evidence="1">Belongs to the LCA5 family.</text>
</comment>
<sequence>MAGLRLRLPGCSAAAVRPRGNGGAQRLCRKIGSPSKYVTQTIPQSTEELEAAAEAEVMTEGNAVENAEVKIIKLTILRALSVTCSETARSSRCLELSGTEEKKMQKNERKRKKKKEQQIFSQNNKGGKKLPAKKIPHEKSSFLSLQNNTISQKKNKVAQRILSARLHKIKELKNEISDLQHKLEASNLENQVLKRLLYRHSKAIGGYESSESVLPDLLTRHYSEVSALRKHLRISQEEERRASRKLRKVEAELLKAKDDLQALYKLSEDKTLAERDELYHRLSVLTEKMEVNNKRIQSLEKQLKLNNSTFSRQLANENKKAVEAGIITKNLQMEINSLHQKIKEKDRQLYIKNIYTNRLLKIPKDKGDAVSHKKSLSINTSLQADKQHFRSLQLPQYQPQETEESLVLLHEEKKASEGKNQKAKASEAYTDAQCETEKQSSKKIPKPETFSRTHKEYLKENKPLTVHTCLEFISQEERKRDLLKQKPEKAEETLLNDSVKENNQEEDAVEEKEKKSEEQLSKSGKAGSDFLTPRNRTLSKLKKQYVFSETTENLHQGLPTSGAKSTKGNLCNQRHASQDQCKEAESKVKKLFGLYEQPFSKVTKTRQKDSSTEAEGCAHTIFSERKKSLMKELFGEGGVCKDNHSCSNRRGMERKL</sequence>
<dbReference type="PANTHER" id="PTHR16650:SF9">
    <property type="entry name" value="LEBERCILIN-LIKE PROTEIN"/>
    <property type="match status" value="1"/>
</dbReference>
<dbReference type="InterPro" id="IPR026188">
    <property type="entry name" value="Lebercilin-like"/>
</dbReference>
<evidence type="ECO:0000256" key="1">
    <source>
        <dbReference type="ARBA" id="ARBA00010229"/>
    </source>
</evidence>
<reference evidence="8" key="3">
    <citation type="submission" date="2025-09" db="UniProtKB">
        <authorList>
            <consortium name="Ensembl"/>
        </authorList>
    </citation>
    <scope>IDENTIFICATION</scope>
    <source>
        <strain evidence="8">broiler</strain>
    </source>
</reference>
<dbReference type="GO" id="GO:0005930">
    <property type="term" value="C:axoneme"/>
    <property type="evidence" value="ECO:0000318"/>
    <property type="project" value="GO_Central"/>
</dbReference>
<dbReference type="Ensembl" id="ENSGALT00010032379.1">
    <property type="protein sequence ID" value="ENSGALP00010019148.1"/>
    <property type="gene ID" value="ENSGALG00010013449.1"/>
</dbReference>
<feature type="region of interest" description="Disordered" evidence="6">
    <location>
        <begin position="413"/>
        <end position="451"/>
    </location>
</feature>
<protein>
    <recommendedName>
        <fullName evidence="3">Lebercilin-like protein</fullName>
    </recommendedName>
    <alternativeName>
        <fullName evidence="4">Leber congenital amaurosis 5-like protein</fullName>
    </alternativeName>
</protein>
<organism evidence="8 9">
    <name type="scientific">Gallus gallus</name>
    <name type="common">Chicken</name>
    <dbReference type="NCBI Taxonomy" id="9031"/>
    <lineage>
        <taxon>Eukaryota</taxon>
        <taxon>Metazoa</taxon>
        <taxon>Chordata</taxon>
        <taxon>Craniata</taxon>
        <taxon>Vertebrata</taxon>
        <taxon>Euteleostomi</taxon>
        <taxon>Archelosauria</taxon>
        <taxon>Archosauria</taxon>
        <taxon>Dinosauria</taxon>
        <taxon>Saurischia</taxon>
        <taxon>Theropoda</taxon>
        <taxon>Coelurosauria</taxon>
        <taxon>Aves</taxon>
        <taxon>Neognathae</taxon>
        <taxon>Galloanserae</taxon>
        <taxon>Galliformes</taxon>
        <taxon>Phasianidae</taxon>
        <taxon>Phasianinae</taxon>
        <taxon>Gallus</taxon>
    </lineage>
</organism>
<feature type="region of interest" description="Disordered" evidence="6">
    <location>
        <begin position="100"/>
        <end position="133"/>
    </location>
</feature>
<evidence type="ECO:0000313" key="8">
    <source>
        <dbReference type="Ensembl" id="ENSGALP00010019148.1"/>
    </source>
</evidence>
<feature type="compositionally biased region" description="Basic and acidic residues" evidence="6">
    <location>
        <begin position="435"/>
        <end position="451"/>
    </location>
</feature>
<dbReference type="RefSeq" id="XP_416731.5">
    <property type="nucleotide sequence ID" value="XM_416731.8"/>
</dbReference>
<dbReference type="PANTHER" id="PTHR16650">
    <property type="entry name" value="C21ORF13-RELATED"/>
    <property type="match status" value="1"/>
</dbReference>
<evidence type="ECO:0000256" key="6">
    <source>
        <dbReference type="SAM" id="MobiDB-lite"/>
    </source>
</evidence>
<dbReference type="CTD" id="150082"/>
<evidence type="ECO:0000313" key="9">
    <source>
        <dbReference type="Proteomes" id="UP000000539"/>
    </source>
</evidence>
<dbReference type="Proteomes" id="UP000000539">
    <property type="component" value="Chromosome 1"/>
</dbReference>
<feature type="region of interest" description="Disordered" evidence="6">
    <location>
        <begin position="552"/>
        <end position="571"/>
    </location>
</feature>
<gene>
    <name evidence="8" type="primary">LCA5L</name>
</gene>
<keyword evidence="2 5" id="KW-0175">Coiled coil</keyword>
<feature type="region of interest" description="Disordered" evidence="6">
    <location>
        <begin position="480"/>
        <end position="534"/>
    </location>
</feature>
<dbReference type="GO" id="GO:0042073">
    <property type="term" value="P:intraciliary transport"/>
    <property type="evidence" value="ECO:0000318"/>
    <property type="project" value="GO_Central"/>
</dbReference>
<feature type="coiled-coil region" evidence="5">
    <location>
        <begin position="162"/>
        <end position="196"/>
    </location>
</feature>
<dbReference type="OMA" id="MKHQETQ"/>